<dbReference type="AlphaFoldDB" id="A0A5B7D1U9"/>
<name>A0A5B7D1U9_PORTR</name>
<accession>A0A5B7D1U9</accession>
<organism evidence="1 2">
    <name type="scientific">Portunus trituberculatus</name>
    <name type="common">Swimming crab</name>
    <name type="synonym">Neptunus trituberculatus</name>
    <dbReference type="NCBI Taxonomy" id="210409"/>
    <lineage>
        <taxon>Eukaryota</taxon>
        <taxon>Metazoa</taxon>
        <taxon>Ecdysozoa</taxon>
        <taxon>Arthropoda</taxon>
        <taxon>Crustacea</taxon>
        <taxon>Multicrustacea</taxon>
        <taxon>Malacostraca</taxon>
        <taxon>Eumalacostraca</taxon>
        <taxon>Eucarida</taxon>
        <taxon>Decapoda</taxon>
        <taxon>Pleocyemata</taxon>
        <taxon>Brachyura</taxon>
        <taxon>Eubrachyura</taxon>
        <taxon>Portunoidea</taxon>
        <taxon>Portunidae</taxon>
        <taxon>Portuninae</taxon>
        <taxon>Portunus</taxon>
    </lineage>
</organism>
<sequence>MVPTEVRTEYAGSTGLSDLGSVSESSISCSWKKSASFFSLSRSLKFSGNTIQNVPEEDSVTVYEEFAFGVPQHRSLGLAAEHLTEEALGDALQGGEGRGVEYAPHVQLHDGGEHLHDGVHVLSSLLLRERLSAVGRSGGGGTVRGSAVGGHGCEKSVAAYPGCGKAPA</sequence>
<evidence type="ECO:0000313" key="1">
    <source>
        <dbReference type="EMBL" id="MPC15458.1"/>
    </source>
</evidence>
<evidence type="ECO:0000313" key="2">
    <source>
        <dbReference type="Proteomes" id="UP000324222"/>
    </source>
</evidence>
<keyword evidence="2" id="KW-1185">Reference proteome</keyword>
<reference evidence="1 2" key="1">
    <citation type="submission" date="2019-05" db="EMBL/GenBank/DDBJ databases">
        <title>Another draft genome of Portunus trituberculatus and its Hox gene families provides insights of decapod evolution.</title>
        <authorList>
            <person name="Jeong J.-H."/>
            <person name="Song I."/>
            <person name="Kim S."/>
            <person name="Choi T."/>
            <person name="Kim D."/>
            <person name="Ryu S."/>
            <person name="Kim W."/>
        </authorList>
    </citation>
    <scope>NUCLEOTIDE SEQUENCE [LARGE SCALE GENOMIC DNA]</scope>
    <source>
        <tissue evidence="1">Muscle</tissue>
    </source>
</reference>
<dbReference type="EMBL" id="VSRR010000429">
    <property type="protein sequence ID" value="MPC15458.1"/>
    <property type="molecule type" value="Genomic_DNA"/>
</dbReference>
<proteinExistence type="predicted"/>
<comment type="caution">
    <text evidence="1">The sequence shown here is derived from an EMBL/GenBank/DDBJ whole genome shotgun (WGS) entry which is preliminary data.</text>
</comment>
<gene>
    <name evidence="1" type="ORF">E2C01_008249</name>
</gene>
<protein>
    <submittedName>
        <fullName evidence="1">Uncharacterized protein</fullName>
    </submittedName>
</protein>
<dbReference type="Proteomes" id="UP000324222">
    <property type="component" value="Unassembled WGS sequence"/>
</dbReference>